<dbReference type="Proteomes" id="UP001295444">
    <property type="component" value="Chromosome 02"/>
</dbReference>
<evidence type="ECO:0000256" key="1">
    <source>
        <dbReference type="SAM" id="MobiDB-lite"/>
    </source>
</evidence>
<sequence length="79" mass="8546">MAAQKAKKQAEKTDQAGFFATRASTPKSMGLAEQDQDGNGGNDTQPLSTSPRAQNLPVTQDYLQKCLDNMSSKILETLQ</sequence>
<dbReference type="AlphaFoldDB" id="A0AAD1REI0"/>
<gene>
    <name evidence="2" type="ORF">PECUL_23A007905</name>
</gene>
<name>A0AAD1REI0_PELCU</name>
<protein>
    <submittedName>
        <fullName evidence="2">Uncharacterized protein</fullName>
    </submittedName>
</protein>
<dbReference type="EMBL" id="OW240913">
    <property type="protein sequence ID" value="CAH2250697.1"/>
    <property type="molecule type" value="Genomic_DNA"/>
</dbReference>
<feature type="region of interest" description="Disordered" evidence="1">
    <location>
        <begin position="1"/>
        <end position="57"/>
    </location>
</feature>
<organism evidence="2 3">
    <name type="scientific">Pelobates cultripes</name>
    <name type="common">Western spadefoot toad</name>
    <dbReference type="NCBI Taxonomy" id="61616"/>
    <lineage>
        <taxon>Eukaryota</taxon>
        <taxon>Metazoa</taxon>
        <taxon>Chordata</taxon>
        <taxon>Craniata</taxon>
        <taxon>Vertebrata</taxon>
        <taxon>Euteleostomi</taxon>
        <taxon>Amphibia</taxon>
        <taxon>Batrachia</taxon>
        <taxon>Anura</taxon>
        <taxon>Pelobatoidea</taxon>
        <taxon>Pelobatidae</taxon>
        <taxon>Pelobates</taxon>
    </lineage>
</organism>
<feature type="compositionally biased region" description="Polar residues" evidence="1">
    <location>
        <begin position="42"/>
        <end position="57"/>
    </location>
</feature>
<keyword evidence="3" id="KW-1185">Reference proteome</keyword>
<feature type="non-terminal residue" evidence="2">
    <location>
        <position position="79"/>
    </location>
</feature>
<accession>A0AAD1REI0</accession>
<evidence type="ECO:0000313" key="2">
    <source>
        <dbReference type="EMBL" id="CAH2250697.1"/>
    </source>
</evidence>
<evidence type="ECO:0000313" key="3">
    <source>
        <dbReference type="Proteomes" id="UP001295444"/>
    </source>
</evidence>
<reference evidence="2" key="1">
    <citation type="submission" date="2022-03" db="EMBL/GenBank/DDBJ databases">
        <authorList>
            <person name="Alioto T."/>
            <person name="Alioto T."/>
            <person name="Gomez Garrido J."/>
        </authorList>
    </citation>
    <scope>NUCLEOTIDE SEQUENCE</scope>
</reference>
<proteinExistence type="predicted"/>